<name>A0AC60PGC5_IXOPE</name>
<evidence type="ECO:0000313" key="2">
    <source>
        <dbReference type="Proteomes" id="UP000805193"/>
    </source>
</evidence>
<keyword evidence="2" id="KW-1185">Reference proteome</keyword>
<proteinExistence type="predicted"/>
<protein>
    <submittedName>
        <fullName evidence="1">Uncharacterized protein</fullName>
    </submittedName>
</protein>
<dbReference type="Proteomes" id="UP000805193">
    <property type="component" value="Unassembled WGS sequence"/>
</dbReference>
<evidence type="ECO:0000313" key="1">
    <source>
        <dbReference type="EMBL" id="KAG0419014.1"/>
    </source>
</evidence>
<comment type="caution">
    <text evidence="1">The sequence shown here is derived from an EMBL/GenBank/DDBJ whole genome shotgun (WGS) entry which is preliminary data.</text>
</comment>
<reference evidence="1 2" key="1">
    <citation type="journal article" date="2020" name="Cell">
        <title>Large-Scale Comparative Analyses of Tick Genomes Elucidate Their Genetic Diversity and Vector Capacities.</title>
        <authorList>
            <consortium name="Tick Genome and Microbiome Consortium (TIGMIC)"/>
            <person name="Jia N."/>
            <person name="Wang J."/>
            <person name="Shi W."/>
            <person name="Du L."/>
            <person name="Sun Y."/>
            <person name="Zhan W."/>
            <person name="Jiang J.F."/>
            <person name="Wang Q."/>
            <person name="Zhang B."/>
            <person name="Ji P."/>
            <person name="Bell-Sakyi L."/>
            <person name="Cui X.M."/>
            <person name="Yuan T.T."/>
            <person name="Jiang B.G."/>
            <person name="Yang W.F."/>
            <person name="Lam T.T."/>
            <person name="Chang Q.C."/>
            <person name="Ding S.J."/>
            <person name="Wang X.J."/>
            <person name="Zhu J.G."/>
            <person name="Ruan X.D."/>
            <person name="Zhao L."/>
            <person name="Wei J.T."/>
            <person name="Ye R.Z."/>
            <person name="Que T.C."/>
            <person name="Du C.H."/>
            <person name="Zhou Y.H."/>
            <person name="Cheng J.X."/>
            <person name="Dai P.F."/>
            <person name="Guo W.B."/>
            <person name="Han X.H."/>
            <person name="Huang E.J."/>
            <person name="Li L.F."/>
            <person name="Wei W."/>
            <person name="Gao Y.C."/>
            <person name="Liu J.Z."/>
            <person name="Shao H.Z."/>
            <person name="Wang X."/>
            <person name="Wang C.C."/>
            <person name="Yang T.C."/>
            <person name="Huo Q.B."/>
            <person name="Li W."/>
            <person name="Chen H.Y."/>
            <person name="Chen S.E."/>
            <person name="Zhou L.G."/>
            <person name="Ni X.B."/>
            <person name="Tian J.H."/>
            <person name="Sheng Y."/>
            <person name="Liu T."/>
            <person name="Pan Y.S."/>
            <person name="Xia L.Y."/>
            <person name="Li J."/>
            <person name="Zhao F."/>
            <person name="Cao W.C."/>
        </authorList>
    </citation>
    <scope>NUCLEOTIDE SEQUENCE [LARGE SCALE GENOMIC DNA]</scope>
    <source>
        <strain evidence="1">Iper-2018</strain>
    </source>
</reference>
<dbReference type="EMBL" id="JABSTQ010010675">
    <property type="protein sequence ID" value="KAG0419014.1"/>
    <property type="molecule type" value="Genomic_DNA"/>
</dbReference>
<sequence length="391" mass="43426">MAPSKRKAISFEKKKQILRDWRQGFKVGSLVRKYELSQSTIPTILKSGDVVMKKAGTSGFDDQRKRLREALYEDVEEALYQWFLTIRNENMPISGPILAAKAKKFAFLLGRGDFQPGGGWIQRFKERHGIVYRNVVEEAASLDGPANEKWLATKLPDILDRYSEKDIYNGDETALFFQMVPSKTHALKGDPAVAGPSGGLASGSPDLKITLLKAVHFVYGAWYEVKETTIKNCFRKAGFVRVDDVNSENESDVLVEEMEPSDVTALWEHIAASEENTGGAMLSEYLNADSDAAFCEETSEEAIVEELLSRRETGLSNGDDDDSDNDGDNDSGLPPMSTQGALLSIQSLIDFVNSKGLPSAYAQQLDAMHTTIVKLQLPHKQAEILDFFERV</sequence>
<gene>
    <name evidence="1" type="ORF">HPB47_004432</name>
</gene>
<organism evidence="1 2">
    <name type="scientific">Ixodes persulcatus</name>
    <name type="common">Taiga tick</name>
    <dbReference type="NCBI Taxonomy" id="34615"/>
    <lineage>
        <taxon>Eukaryota</taxon>
        <taxon>Metazoa</taxon>
        <taxon>Ecdysozoa</taxon>
        <taxon>Arthropoda</taxon>
        <taxon>Chelicerata</taxon>
        <taxon>Arachnida</taxon>
        <taxon>Acari</taxon>
        <taxon>Parasitiformes</taxon>
        <taxon>Ixodida</taxon>
        <taxon>Ixodoidea</taxon>
        <taxon>Ixodidae</taxon>
        <taxon>Ixodinae</taxon>
        <taxon>Ixodes</taxon>
    </lineage>
</organism>
<accession>A0AC60PGC5</accession>